<dbReference type="GO" id="GO:0042026">
    <property type="term" value="P:protein refolding"/>
    <property type="evidence" value="ECO:0007669"/>
    <property type="project" value="TreeGrafter"/>
</dbReference>
<dbReference type="GO" id="GO:0005737">
    <property type="term" value="C:cytoplasm"/>
    <property type="evidence" value="ECO:0007669"/>
    <property type="project" value="TreeGrafter"/>
</dbReference>
<keyword evidence="1" id="KW-0346">Stress response</keyword>
<organism evidence="6 7">
    <name type="scientific">Podarcis muralis</name>
    <name type="common">Wall lizard</name>
    <name type="synonym">Lacerta muralis</name>
    <dbReference type="NCBI Taxonomy" id="64176"/>
    <lineage>
        <taxon>Eukaryota</taxon>
        <taxon>Metazoa</taxon>
        <taxon>Chordata</taxon>
        <taxon>Craniata</taxon>
        <taxon>Vertebrata</taxon>
        <taxon>Euteleostomi</taxon>
        <taxon>Lepidosauria</taxon>
        <taxon>Squamata</taxon>
        <taxon>Bifurcata</taxon>
        <taxon>Unidentata</taxon>
        <taxon>Episquamata</taxon>
        <taxon>Laterata</taxon>
        <taxon>Lacertibaenia</taxon>
        <taxon>Lacertidae</taxon>
        <taxon>Podarcis</taxon>
    </lineage>
</organism>
<dbReference type="GO" id="GO:0009408">
    <property type="term" value="P:response to heat"/>
    <property type="evidence" value="ECO:0007669"/>
    <property type="project" value="TreeGrafter"/>
</dbReference>
<dbReference type="InterPro" id="IPR002068">
    <property type="entry name" value="A-crystallin/Hsp20_dom"/>
</dbReference>
<proteinExistence type="inferred from homology"/>
<dbReference type="GO" id="GO:0005634">
    <property type="term" value="C:nucleus"/>
    <property type="evidence" value="ECO:0007669"/>
    <property type="project" value="TreeGrafter"/>
</dbReference>
<dbReference type="PROSITE" id="PS01031">
    <property type="entry name" value="SHSP"/>
    <property type="match status" value="1"/>
</dbReference>
<dbReference type="PANTHER" id="PTHR45640">
    <property type="entry name" value="HEAT SHOCK PROTEIN HSP-12.2-RELATED"/>
    <property type="match status" value="1"/>
</dbReference>
<dbReference type="InterPro" id="IPR001436">
    <property type="entry name" value="Alpha-crystallin/sHSP_animal"/>
</dbReference>
<dbReference type="Pfam" id="PF00011">
    <property type="entry name" value="HSP20"/>
    <property type="match status" value="1"/>
</dbReference>
<keyword evidence="7" id="KW-1185">Reference proteome</keyword>
<evidence type="ECO:0000256" key="1">
    <source>
        <dbReference type="ARBA" id="ARBA00023016"/>
    </source>
</evidence>
<dbReference type="GO" id="GO:0051082">
    <property type="term" value="F:unfolded protein binding"/>
    <property type="evidence" value="ECO:0007669"/>
    <property type="project" value="TreeGrafter"/>
</dbReference>
<dbReference type="InterPro" id="IPR008978">
    <property type="entry name" value="HSP20-like_chaperone"/>
</dbReference>
<evidence type="ECO:0000256" key="3">
    <source>
        <dbReference type="RuleBase" id="RU003616"/>
    </source>
</evidence>
<reference evidence="6 7" key="1">
    <citation type="journal article" date="2019" name="Proc. Natl. Acad. Sci. U.S.A.">
        <title>Regulatory changes in pterin and carotenoid genes underlie balanced color polymorphisms in the wall lizard.</title>
        <authorList>
            <person name="Andrade P."/>
            <person name="Pinho C."/>
            <person name="Perez I de Lanuza G."/>
            <person name="Afonso S."/>
            <person name="Brejcha J."/>
            <person name="Rubin C.J."/>
            <person name="Wallerman O."/>
            <person name="Pereira P."/>
            <person name="Sabatino S.J."/>
            <person name="Bellati A."/>
            <person name="Pellitteri-Rosa D."/>
            <person name="Bosakova Z."/>
            <person name="Bunikis I."/>
            <person name="Carretero M.A."/>
            <person name="Feiner N."/>
            <person name="Marsik P."/>
            <person name="Pauperio F."/>
            <person name="Salvi D."/>
            <person name="Soler L."/>
            <person name="While G.M."/>
            <person name="Uller T."/>
            <person name="Font E."/>
            <person name="Andersson L."/>
            <person name="Carneiro M."/>
        </authorList>
    </citation>
    <scope>NUCLEOTIDE SEQUENCE</scope>
</reference>
<name>A0A670I8X4_PODMU</name>
<evidence type="ECO:0000259" key="5">
    <source>
        <dbReference type="PROSITE" id="PS01031"/>
    </source>
</evidence>
<reference evidence="6" key="3">
    <citation type="submission" date="2025-09" db="UniProtKB">
        <authorList>
            <consortium name="Ensembl"/>
        </authorList>
    </citation>
    <scope>IDENTIFICATION</scope>
</reference>
<dbReference type="Gene3D" id="2.60.40.790">
    <property type="match status" value="1"/>
</dbReference>
<feature type="domain" description="SHSP" evidence="5">
    <location>
        <begin position="83"/>
        <end position="195"/>
    </location>
</feature>
<dbReference type="SUPFAM" id="SSF49764">
    <property type="entry name" value="HSP20-like chaperones"/>
    <property type="match status" value="1"/>
</dbReference>
<feature type="region of interest" description="Disordered" evidence="4">
    <location>
        <begin position="1"/>
        <end position="25"/>
    </location>
</feature>
<dbReference type="GeneTree" id="ENSGT00950000185241"/>
<dbReference type="Ensembl" id="ENSPMRT00000008693.1">
    <property type="protein sequence ID" value="ENSPMRP00000008133.1"/>
    <property type="gene ID" value="ENSPMRG00000005506.1"/>
</dbReference>
<evidence type="ECO:0000256" key="2">
    <source>
        <dbReference type="PROSITE-ProRule" id="PRU00285"/>
    </source>
</evidence>
<sequence>RDAEGCSSGVIRGPTSSPRSSYPQNLFAQPQVDEMGRPRVLPAGSYPQNLFAQPQVDEMGRPRVLPAGSYPHVSWAAPGQEGQGSPSLAPKVSFQENNITFQLCLDMAGFLADELTVKMDGRKLTVSGKHKKKTRSEDDLVFHDHREVLREVLLPEDADLDAVTCTLTHDGKLCFQVPRKAPTAPKVTNIPVTRAPRGGEGEKEGDTAAFLLK</sequence>
<evidence type="ECO:0000256" key="4">
    <source>
        <dbReference type="SAM" id="MobiDB-lite"/>
    </source>
</evidence>
<accession>A0A670I8X4</accession>
<feature type="compositionally biased region" description="Polar residues" evidence="4">
    <location>
        <begin position="14"/>
        <end position="25"/>
    </location>
</feature>
<dbReference type="OMA" id="HANQSMW"/>
<dbReference type="CDD" id="cd06526">
    <property type="entry name" value="metazoan_ACD"/>
    <property type="match status" value="1"/>
</dbReference>
<evidence type="ECO:0000313" key="6">
    <source>
        <dbReference type="Ensembl" id="ENSPMRP00000008133.1"/>
    </source>
</evidence>
<comment type="similarity">
    <text evidence="2 3">Belongs to the small heat shock protein (HSP20) family.</text>
</comment>
<dbReference type="Proteomes" id="UP000472272">
    <property type="component" value="Chromosome 7"/>
</dbReference>
<reference evidence="6" key="2">
    <citation type="submission" date="2025-08" db="UniProtKB">
        <authorList>
            <consortium name="Ensembl"/>
        </authorList>
    </citation>
    <scope>IDENTIFICATION</scope>
</reference>
<dbReference type="PANTHER" id="PTHR45640:SF2">
    <property type="entry name" value="HEAT SHOCK PROTEIN BETA-11-RELATED"/>
    <property type="match status" value="1"/>
</dbReference>
<evidence type="ECO:0000313" key="7">
    <source>
        <dbReference type="Proteomes" id="UP000472272"/>
    </source>
</evidence>
<dbReference type="AlphaFoldDB" id="A0A670I8X4"/>
<protein>
    <recommendedName>
        <fullName evidence="5">SHSP domain-containing protein</fullName>
    </recommendedName>
</protein>